<name>A0A4Q7YYP9_9BACT</name>
<evidence type="ECO:0000313" key="2">
    <source>
        <dbReference type="EMBL" id="RZU42269.1"/>
    </source>
</evidence>
<dbReference type="Pfam" id="PF13649">
    <property type="entry name" value="Methyltransf_25"/>
    <property type="match status" value="1"/>
</dbReference>
<dbReference type="SUPFAM" id="SSF53335">
    <property type="entry name" value="S-adenosyl-L-methionine-dependent methyltransferases"/>
    <property type="match status" value="1"/>
</dbReference>
<keyword evidence="2" id="KW-0808">Transferase</keyword>
<dbReference type="PANTHER" id="PTHR43464:SF92">
    <property type="entry name" value="SLR1071 PROTEIN"/>
    <property type="match status" value="1"/>
</dbReference>
<dbReference type="RefSeq" id="WP_130420050.1">
    <property type="nucleotide sequence ID" value="NZ_SHKW01000001.1"/>
</dbReference>
<dbReference type="PANTHER" id="PTHR43464">
    <property type="entry name" value="METHYLTRANSFERASE"/>
    <property type="match status" value="1"/>
</dbReference>
<dbReference type="Proteomes" id="UP000292958">
    <property type="component" value="Unassembled WGS sequence"/>
</dbReference>
<comment type="caution">
    <text evidence="2">The sequence shown here is derived from an EMBL/GenBank/DDBJ whole genome shotgun (WGS) entry which is preliminary data.</text>
</comment>
<protein>
    <submittedName>
        <fullName evidence="2">Methyltransferase family protein</fullName>
    </submittedName>
</protein>
<gene>
    <name evidence="2" type="ORF">BDD14_3825</name>
</gene>
<evidence type="ECO:0000259" key="1">
    <source>
        <dbReference type="Pfam" id="PF13649"/>
    </source>
</evidence>
<dbReference type="InterPro" id="IPR041698">
    <property type="entry name" value="Methyltransf_25"/>
</dbReference>
<organism evidence="2 3">
    <name type="scientific">Edaphobacter modestus</name>
    <dbReference type="NCBI Taxonomy" id="388466"/>
    <lineage>
        <taxon>Bacteria</taxon>
        <taxon>Pseudomonadati</taxon>
        <taxon>Acidobacteriota</taxon>
        <taxon>Terriglobia</taxon>
        <taxon>Terriglobales</taxon>
        <taxon>Acidobacteriaceae</taxon>
        <taxon>Edaphobacter</taxon>
    </lineage>
</organism>
<dbReference type="EMBL" id="SHKW01000001">
    <property type="protein sequence ID" value="RZU42269.1"/>
    <property type="molecule type" value="Genomic_DNA"/>
</dbReference>
<dbReference type="OrthoDB" id="9811589at2"/>
<dbReference type="GO" id="GO:0008168">
    <property type="term" value="F:methyltransferase activity"/>
    <property type="evidence" value="ECO:0007669"/>
    <property type="project" value="UniProtKB-KW"/>
</dbReference>
<feature type="domain" description="Methyltransferase" evidence="1">
    <location>
        <begin position="53"/>
        <end position="149"/>
    </location>
</feature>
<sequence length="267" mass="30071">MTPDLEALKSAETFWNVAADTYEQKFSGTIVGQIRRRVTWRELERAFKPGESVLELNCGTGIDAVYLGTRNISVTAFDLSPKMIALARDHAKAINPISHPRFEVLATENLDTLEVGPFDGAFSNFSGLNCVDNLGDVSRDVARLLRPQGRFLICMMGRFVPVEIIWFLLHGKPRRAFSRMLPRRLSGDGPLVIQRPTVHHIALQMRTHFRLVQWRGAGITVPPSYAEKMAIRIPRIMAILAVLDQRVGHLPLIRSMADCVILEFEKI</sequence>
<dbReference type="CDD" id="cd02440">
    <property type="entry name" value="AdoMet_MTases"/>
    <property type="match status" value="1"/>
</dbReference>
<keyword evidence="2" id="KW-0489">Methyltransferase</keyword>
<dbReference type="AlphaFoldDB" id="A0A4Q7YYP9"/>
<reference evidence="2 3" key="1">
    <citation type="submission" date="2019-02" db="EMBL/GenBank/DDBJ databases">
        <title>Genomic Encyclopedia of Archaeal and Bacterial Type Strains, Phase II (KMG-II): from individual species to whole genera.</title>
        <authorList>
            <person name="Goeker M."/>
        </authorList>
    </citation>
    <scope>NUCLEOTIDE SEQUENCE [LARGE SCALE GENOMIC DNA]</scope>
    <source>
        <strain evidence="2 3">DSM 18101</strain>
    </source>
</reference>
<keyword evidence="3" id="KW-1185">Reference proteome</keyword>
<dbReference type="InterPro" id="IPR029063">
    <property type="entry name" value="SAM-dependent_MTases_sf"/>
</dbReference>
<evidence type="ECO:0000313" key="3">
    <source>
        <dbReference type="Proteomes" id="UP000292958"/>
    </source>
</evidence>
<dbReference type="GO" id="GO:0032259">
    <property type="term" value="P:methylation"/>
    <property type="evidence" value="ECO:0007669"/>
    <property type="project" value="UniProtKB-KW"/>
</dbReference>
<dbReference type="Gene3D" id="3.40.50.150">
    <property type="entry name" value="Vaccinia Virus protein VP39"/>
    <property type="match status" value="1"/>
</dbReference>
<accession>A0A4Q7YYP9</accession>
<proteinExistence type="predicted"/>